<evidence type="ECO:0008006" key="4">
    <source>
        <dbReference type="Google" id="ProtNLM"/>
    </source>
</evidence>
<dbReference type="Gene3D" id="3.30.1690.10">
    <property type="entry name" value="TcpA-like pilin"/>
    <property type="match status" value="1"/>
</dbReference>
<evidence type="ECO:0000313" key="2">
    <source>
        <dbReference type="EMBL" id="GIL41276.1"/>
    </source>
</evidence>
<keyword evidence="1" id="KW-0472">Membrane</keyword>
<feature type="transmembrane region" description="Helical" evidence="1">
    <location>
        <begin position="12"/>
        <end position="30"/>
    </location>
</feature>
<proteinExistence type="predicted"/>
<evidence type="ECO:0000256" key="1">
    <source>
        <dbReference type="SAM" id="Phobius"/>
    </source>
</evidence>
<name>A0A8S8XJB9_9PROT</name>
<comment type="caution">
    <text evidence="2">The sequence shown here is derived from an EMBL/GenBank/DDBJ whole genome shotgun (WGS) entry which is preliminary data.</text>
</comment>
<dbReference type="Proteomes" id="UP000681075">
    <property type="component" value="Unassembled WGS sequence"/>
</dbReference>
<dbReference type="RefSeq" id="WP_420244704.1">
    <property type="nucleotide sequence ID" value="NZ_BOPV01000001.1"/>
</dbReference>
<gene>
    <name evidence="2" type="ORF">TMPK1_35130</name>
</gene>
<keyword evidence="1" id="KW-0812">Transmembrane</keyword>
<evidence type="ECO:0000313" key="3">
    <source>
        <dbReference type="Proteomes" id="UP000681075"/>
    </source>
</evidence>
<dbReference type="AlphaFoldDB" id="A0A8S8XJB9"/>
<reference evidence="2" key="1">
    <citation type="submission" date="2021-02" db="EMBL/GenBank/DDBJ databases">
        <title>Genome sequence of Rhodospirillales sp. strain TMPK1 isolated from soil.</title>
        <authorList>
            <person name="Nakai R."/>
            <person name="Kusada H."/>
            <person name="Tamaki H."/>
        </authorList>
    </citation>
    <scope>NUCLEOTIDE SEQUENCE</scope>
    <source>
        <strain evidence="2">TMPK1</strain>
    </source>
</reference>
<sequence length="174" mass="18041">MRSRAGWSTTDAMLAIAVGAVLTVGSVSLFERGAARVREQRFTQQVATLAQGVRSIYENAGAPPYGPAGSVDITARLFALGLGTPDSRIANGYRNPYGGALTVTTDGPFFTVTSQTPADVCSGAWLKVPALHGLRITGGATSADLFAPFDATAQTTIATACSGAGPFFVSYRFQ</sequence>
<protein>
    <recommendedName>
        <fullName evidence="4">Type 4 secretion system PilS N-terminal domain-containing protein</fullName>
    </recommendedName>
</protein>
<keyword evidence="3" id="KW-1185">Reference proteome</keyword>
<dbReference type="EMBL" id="BOPV01000001">
    <property type="protein sequence ID" value="GIL41276.1"/>
    <property type="molecule type" value="Genomic_DNA"/>
</dbReference>
<organism evidence="2 3">
    <name type="scientific">Roseiterribacter gracilis</name>
    <dbReference type="NCBI Taxonomy" id="2812848"/>
    <lineage>
        <taxon>Bacteria</taxon>
        <taxon>Pseudomonadati</taxon>
        <taxon>Pseudomonadota</taxon>
        <taxon>Alphaproteobacteria</taxon>
        <taxon>Rhodospirillales</taxon>
        <taxon>Roseiterribacteraceae</taxon>
        <taxon>Roseiterribacter</taxon>
    </lineage>
</organism>
<accession>A0A8S8XJB9</accession>
<keyword evidence="1" id="KW-1133">Transmembrane helix</keyword>